<keyword evidence="1" id="KW-0597">Phosphoprotein</keyword>
<dbReference type="AlphaFoldDB" id="A0AAP2CJR6"/>
<dbReference type="Gene3D" id="3.40.50.2300">
    <property type="match status" value="1"/>
</dbReference>
<dbReference type="SUPFAM" id="SSF52172">
    <property type="entry name" value="CheY-like"/>
    <property type="match status" value="1"/>
</dbReference>
<dbReference type="Gene3D" id="2.40.50.1020">
    <property type="entry name" value="LytTr DNA-binding domain"/>
    <property type="match status" value="1"/>
</dbReference>
<dbReference type="PROSITE" id="PS50930">
    <property type="entry name" value="HTH_LYTTR"/>
    <property type="match status" value="1"/>
</dbReference>
<gene>
    <name evidence="4" type="ORF">KI659_13195</name>
</gene>
<reference evidence="4 5" key="1">
    <citation type="submission" date="2021-05" db="EMBL/GenBank/DDBJ databases">
        <authorList>
            <person name="Zhang Z.D."/>
            <person name="Osman G."/>
        </authorList>
    </citation>
    <scope>NUCLEOTIDE SEQUENCE [LARGE SCALE GENOMIC DNA]</scope>
    <source>
        <strain evidence="4 5">KCTC 32217</strain>
    </source>
</reference>
<evidence type="ECO:0000313" key="5">
    <source>
        <dbReference type="Proteomes" id="UP001319104"/>
    </source>
</evidence>
<comment type="caution">
    <text evidence="4">The sequence shown here is derived from an EMBL/GenBank/DDBJ whole genome shotgun (WGS) entry which is preliminary data.</text>
</comment>
<dbReference type="Pfam" id="PF04397">
    <property type="entry name" value="LytTR"/>
    <property type="match status" value="1"/>
</dbReference>
<dbReference type="InterPro" id="IPR046947">
    <property type="entry name" value="LytR-like"/>
</dbReference>
<dbReference type="CDD" id="cd17532">
    <property type="entry name" value="REC_LytTR_AlgR-like"/>
    <property type="match status" value="1"/>
</dbReference>
<dbReference type="Pfam" id="PF00072">
    <property type="entry name" value="Response_reg"/>
    <property type="match status" value="1"/>
</dbReference>
<sequence>MKVIIVDDEPLAISLMKEYLEAFPEIEVIQTCQNGFEALKAIQESKPDLVFLDIQMPKITGLEMLELLDNPPAIVFTTAFDEYAVKAFEVNAVDYLLKPFSQDRLAVAIEKAKAKMGNGTKGQELKELVDQSFEEKISRIVVKTGSHIKVIPIGEVQYVEASDDYICIHTAEGQFMKTQTLKSLEKRLDEKQFVRTHRSFLVNVQEVTKLEQYEKEGYLVILKSGAKIPVSKSGYTRLRLVLGG</sequence>
<dbReference type="EMBL" id="JAHCMY010000007">
    <property type="protein sequence ID" value="MBS9524969.1"/>
    <property type="molecule type" value="Genomic_DNA"/>
</dbReference>
<dbReference type="GO" id="GO:0003677">
    <property type="term" value="F:DNA binding"/>
    <property type="evidence" value="ECO:0007669"/>
    <property type="project" value="UniProtKB-KW"/>
</dbReference>
<name>A0AAP2CJR6_9BACT</name>
<dbReference type="PANTHER" id="PTHR37299">
    <property type="entry name" value="TRANSCRIPTIONAL REGULATOR-RELATED"/>
    <property type="match status" value="1"/>
</dbReference>
<dbReference type="InterPro" id="IPR007492">
    <property type="entry name" value="LytTR_DNA-bd_dom"/>
</dbReference>
<proteinExistence type="predicted"/>
<accession>A0AAP2CJR6</accession>
<evidence type="ECO:0000256" key="1">
    <source>
        <dbReference type="PROSITE-ProRule" id="PRU00169"/>
    </source>
</evidence>
<dbReference type="RefSeq" id="WP_213945826.1">
    <property type="nucleotide sequence ID" value="NZ_JAHCMY010000007.1"/>
</dbReference>
<evidence type="ECO:0000259" key="3">
    <source>
        <dbReference type="PROSITE" id="PS50930"/>
    </source>
</evidence>
<protein>
    <submittedName>
        <fullName evidence="4">LytTR family transcriptional regulator DNA-binding domain-containing protein</fullName>
    </submittedName>
</protein>
<keyword evidence="4" id="KW-0238">DNA-binding</keyword>
<dbReference type="InterPro" id="IPR011006">
    <property type="entry name" value="CheY-like_superfamily"/>
</dbReference>
<feature type="modified residue" description="4-aspartylphosphate" evidence="1">
    <location>
        <position position="53"/>
    </location>
</feature>
<dbReference type="GO" id="GO:0000156">
    <property type="term" value="F:phosphorelay response regulator activity"/>
    <property type="evidence" value="ECO:0007669"/>
    <property type="project" value="InterPro"/>
</dbReference>
<feature type="domain" description="Response regulatory" evidence="2">
    <location>
        <begin position="2"/>
        <end position="113"/>
    </location>
</feature>
<feature type="domain" description="HTH LytTR-type" evidence="3">
    <location>
        <begin position="140"/>
        <end position="244"/>
    </location>
</feature>
<keyword evidence="5" id="KW-1185">Reference proteome</keyword>
<evidence type="ECO:0000313" key="4">
    <source>
        <dbReference type="EMBL" id="MBS9524969.1"/>
    </source>
</evidence>
<dbReference type="SMART" id="SM00448">
    <property type="entry name" value="REC"/>
    <property type="match status" value="1"/>
</dbReference>
<dbReference type="PROSITE" id="PS50110">
    <property type="entry name" value="RESPONSE_REGULATORY"/>
    <property type="match status" value="1"/>
</dbReference>
<organism evidence="4 5">
    <name type="scientific">Litoribacter ruber</name>
    <dbReference type="NCBI Taxonomy" id="702568"/>
    <lineage>
        <taxon>Bacteria</taxon>
        <taxon>Pseudomonadati</taxon>
        <taxon>Bacteroidota</taxon>
        <taxon>Cytophagia</taxon>
        <taxon>Cytophagales</taxon>
        <taxon>Cyclobacteriaceae</taxon>
        <taxon>Litoribacter</taxon>
    </lineage>
</organism>
<dbReference type="InterPro" id="IPR001789">
    <property type="entry name" value="Sig_transdc_resp-reg_receiver"/>
</dbReference>
<dbReference type="PANTHER" id="PTHR37299:SF1">
    <property type="entry name" value="STAGE 0 SPORULATION PROTEIN A HOMOLOG"/>
    <property type="match status" value="1"/>
</dbReference>
<dbReference type="SMART" id="SM00850">
    <property type="entry name" value="LytTR"/>
    <property type="match status" value="1"/>
</dbReference>
<evidence type="ECO:0000259" key="2">
    <source>
        <dbReference type="PROSITE" id="PS50110"/>
    </source>
</evidence>
<dbReference type="Proteomes" id="UP001319104">
    <property type="component" value="Unassembled WGS sequence"/>
</dbReference>
<dbReference type="FunFam" id="3.40.50.2300:FF:000051">
    <property type="entry name" value="Two-component response regulator yehT"/>
    <property type="match status" value="1"/>
</dbReference>